<reference evidence="3" key="1">
    <citation type="submission" date="2018-05" db="EMBL/GenBank/DDBJ databases">
        <authorList>
            <person name="Lanie J.A."/>
            <person name="Ng W.-L."/>
            <person name="Kazmierczak K.M."/>
            <person name="Andrzejewski T.M."/>
            <person name="Davidsen T.M."/>
            <person name="Wayne K.J."/>
            <person name="Tettelin H."/>
            <person name="Glass J.I."/>
            <person name="Rusch D."/>
            <person name="Podicherti R."/>
            <person name="Tsui H.-C.T."/>
            <person name="Winkler M.E."/>
        </authorList>
    </citation>
    <scope>NUCLEOTIDE SEQUENCE</scope>
</reference>
<accession>A0A381TJM0</accession>
<organism evidence="3">
    <name type="scientific">marine metagenome</name>
    <dbReference type="NCBI Taxonomy" id="408172"/>
    <lineage>
        <taxon>unclassified sequences</taxon>
        <taxon>metagenomes</taxon>
        <taxon>ecological metagenomes</taxon>
    </lineage>
</organism>
<evidence type="ECO:0000313" key="3">
    <source>
        <dbReference type="EMBL" id="SVA15974.1"/>
    </source>
</evidence>
<dbReference type="SMART" id="SM00740">
    <property type="entry name" value="PASTA"/>
    <property type="match status" value="3"/>
</dbReference>
<proteinExistence type="predicted"/>
<feature type="transmembrane region" description="Helical" evidence="1">
    <location>
        <begin position="13"/>
        <end position="32"/>
    </location>
</feature>
<keyword evidence="1" id="KW-1133">Transmembrane helix</keyword>
<sequence length="240" mass="25979">MALPEKLWSLGKTLVWIGALGATFLLFAFVGMRISLKSLEVEVPDLMGKALDEGKTATEDLGLRIRVDTSRRLHPTIPAGAIMLQDPKGGVATRRQRTIRVWVSAGASPSQLPRLIGETEGTAQLRLREDKVELLRIARMRSDRYPDGAVVAQDPPPAATSSAVSVLINQGERTSTYVMSDLIGAEVDAATAALRSQGFRVTVTSDHLYPNIPPGIVLRQYPQAGFQISPGEPISLEVSR</sequence>
<feature type="domain" description="PASTA" evidence="2">
    <location>
        <begin position="106"/>
        <end position="170"/>
    </location>
</feature>
<dbReference type="CDD" id="cd06577">
    <property type="entry name" value="PASTA_pknB"/>
    <property type="match status" value="3"/>
</dbReference>
<evidence type="ECO:0000259" key="2">
    <source>
        <dbReference type="PROSITE" id="PS51178"/>
    </source>
</evidence>
<dbReference type="Gene3D" id="3.30.10.20">
    <property type="match status" value="3"/>
</dbReference>
<keyword evidence="1" id="KW-0472">Membrane</keyword>
<dbReference type="PROSITE" id="PS51178">
    <property type="entry name" value="PASTA"/>
    <property type="match status" value="2"/>
</dbReference>
<dbReference type="InterPro" id="IPR005543">
    <property type="entry name" value="PASTA_dom"/>
</dbReference>
<dbReference type="AlphaFoldDB" id="A0A381TJM0"/>
<keyword evidence="1" id="KW-0812">Transmembrane</keyword>
<dbReference type="Pfam" id="PF03793">
    <property type="entry name" value="PASTA"/>
    <property type="match status" value="2"/>
</dbReference>
<evidence type="ECO:0000256" key="1">
    <source>
        <dbReference type="SAM" id="Phobius"/>
    </source>
</evidence>
<protein>
    <recommendedName>
        <fullName evidence="2">PASTA domain-containing protein</fullName>
    </recommendedName>
</protein>
<feature type="domain" description="PASTA" evidence="2">
    <location>
        <begin position="173"/>
        <end position="240"/>
    </location>
</feature>
<gene>
    <name evidence="3" type="ORF">METZ01_LOCUS68828</name>
</gene>
<dbReference type="EMBL" id="UINC01004663">
    <property type="protein sequence ID" value="SVA15974.1"/>
    <property type="molecule type" value="Genomic_DNA"/>
</dbReference>
<name>A0A381TJM0_9ZZZZ</name>